<dbReference type="GO" id="GO:0022857">
    <property type="term" value="F:transmembrane transporter activity"/>
    <property type="evidence" value="ECO:0007669"/>
    <property type="project" value="InterPro"/>
</dbReference>
<dbReference type="InterPro" id="IPR020846">
    <property type="entry name" value="MFS_dom"/>
</dbReference>
<feature type="transmembrane region" description="Helical" evidence="4">
    <location>
        <begin position="136"/>
        <end position="155"/>
    </location>
</feature>
<proteinExistence type="predicted"/>
<feature type="transmembrane region" description="Helical" evidence="4">
    <location>
        <begin position="301"/>
        <end position="319"/>
    </location>
</feature>
<gene>
    <name evidence="6" type="ORF">GCM10009304_07360</name>
</gene>
<name>A0A917PLI5_9PSED</name>
<accession>A0A917PLI5</accession>
<evidence type="ECO:0000313" key="7">
    <source>
        <dbReference type="Proteomes" id="UP000635983"/>
    </source>
</evidence>
<feature type="transmembrane region" description="Helical" evidence="4">
    <location>
        <begin position="103"/>
        <end position="124"/>
    </location>
</feature>
<sequence length="399" mass="42028">MSQQTPHHLSRWLVLLMAVATGIAVASNYYNQPLLHTIADRFGLSFSQAGIIVTTAQVSYAAGLLLLVPLGDLLERRRLIVSMTVVAAVGLGISASANSIGWLLLGTTLTGLFSVVAQVLVPFAATLASPEERGRVVGTVMSGLILGILLARTVAGALSEIGDWRTVYILASILMLATAVALRFALPHYHQSAGLSYPGLLRSVFTLLKEEPVHRLRTFLGGLGFAIFAIFWTPLAFLLSSEPYGYSDGTIGLFGLAGAVGALAANVAGRMADKGKGTLATTIGLVFLTASWLPLVFAQSSLAALLIGVVVLDLAVQLSHVSNQNVVYKLRPEARSRLNAGYMTGYFLGGSLGSLLSAALYQHFGWPGVCAAGFTCGAVALVTWMLSRRPATDRGAVRT</sequence>
<evidence type="ECO:0000256" key="2">
    <source>
        <dbReference type="ARBA" id="ARBA00022989"/>
    </source>
</evidence>
<feature type="transmembrane region" description="Helical" evidence="4">
    <location>
        <begin position="167"/>
        <end position="186"/>
    </location>
</feature>
<dbReference type="Pfam" id="PF07690">
    <property type="entry name" value="MFS_1"/>
    <property type="match status" value="1"/>
</dbReference>
<feature type="transmembrane region" description="Helical" evidence="4">
    <location>
        <begin position="251"/>
        <end position="268"/>
    </location>
</feature>
<dbReference type="PANTHER" id="PTHR42910:SF1">
    <property type="entry name" value="MAJOR FACILITATOR SUPERFAMILY (MFS) PROFILE DOMAIN-CONTAINING PROTEIN"/>
    <property type="match status" value="1"/>
</dbReference>
<dbReference type="RefSeq" id="WP_188981813.1">
    <property type="nucleotide sequence ID" value="NZ_BMPO01000002.1"/>
</dbReference>
<keyword evidence="1 4" id="KW-0812">Transmembrane</keyword>
<dbReference type="AlphaFoldDB" id="A0A917PLI5"/>
<keyword evidence="6" id="KW-0762">Sugar transport</keyword>
<evidence type="ECO:0000256" key="1">
    <source>
        <dbReference type="ARBA" id="ARBA00022692"/>
    </source>
</evidence>
<dbReference type="InterPro" id="IPR036259">
    <property type="entry name" value="MFS_trans_sf"/>
</dbReference>
<dbReference type="CDD" id="cd17324">
    <property type="entry name" value="MFS_NepI_like"/>
    <property type="match status" value="1"/>
</dbReference>
<keyword evidence="6" id="KW-0813">Transport</keyword>
<feature type="transmembrane region" description="Helical" evidence="4">
    <location>
        <begin position="366"/>
        <end position="386"/>
    </location>
</feature>
<dbReference type="EMBL" id="BMPO01000002">
    <property type="protein sequence ID" value="GGJ83876.1"/>
    <property type="molecule type" value="Genomic_DNA"/>
</dbReference>
<dbReference type="Gene3D" id="1.20.1250.20">
    <property type="entry name" value="MFS general substrate transporter like domains"/>
    <property type="match status" value="1"/>
</dbReference>
<evidence type="ECO:0000256" key="4">
    <source>
        <dbReference type="SAM" id="Phobius"/>
    </source>
</evidence>
<dbReference type="PROSITE" id="PS50850">
    <property type="entry name" value="MFS"/>
    <property type="match status" value="1"/>
</dbReference>
<feature type="domain" description="Major facilitator superfamily (MFS) profile" evidence="5">
    <location>
        <begin position="13"/>
        <end position="395"/>
    </location>
</feature>
<organism evidence="6 7">
    <name type="scientific">Pseudomonas matsuisoli</name>
    <dbReference type="NCBI Taxonomy" id="1515666"/>
    <lineage>
        <taxon>Bacteria</taxon>
        <taxon>Pseudomonadati</taxon>
        <taxon>Pseudomonadota</taxon>
        <taxon>Gammaproteobacteria</taxon>
        <taxon>Pseudomonadales</taxon>
        <taxon>Pseudomonadaceae</taxon>
        <taxon>Pseudomonas</taxon>
    </lineage>
</organism>
<dbReference type="Proteomes" id="UP000635983">
    <property type="component" value="Unassembled WGS sequence"/>
</dbReference>
<feature type="transmembrane region" description="Helical" evidence="4">
    <location>
        <begin position="12"/>
        <end position="30"/>
    </location>
</feature>
<protein>
    <submittedName>
        <fullName evidence="6">Sugar transporter</fullName>
    </submittedName>
</protein>
<dbReference type="SUPFAM" id="SSF103473">
    <property type="entry name" value="MFS general substrate transporter"/>
    <property type="match status" value="1"/>
</dbReference>
<evidence type="ECO:0000256" key="3">
    <source>
        <dbReference type="ARBA" id="ARBA00023136"/>
    </source>
</evidence>
<evidence type="ECO:0000313" key="6">
    <source>
        <dbReference type="EMBL" id="GGJ83876.1"/>
    </source>
</evidence>
<feature type="transmembrane region" description="Helical" evidence="4">
    <location>
        <begin position="42"/>
        <end position="67"/>
    </location>
</feature>
<comment type="caution">
    <text evidence="6">The sequence shown here is derived from an EMBL/GenBank/DDBJ whole genome shotgun (WGS) entry which is preliminary data.</text>
</comment>
<dbReference type="InterPro" id="IPR011701">
    <property type="entry name" value="MFS"/>
</dbReference>
<feature type="transmembrane region" description="Helical" evidence="4">
    <location>
        <begin position="277"/>
        <end position="295"/>
    </location>
</feature>
<feature type="transmembrane region" description="Helical" evidence="4">
    <location>
        <begin position="79"/>
        <end position="97"/>
    </location>
</feature>
<reference evidence="6" key="2">
    <citation type="submission" date="2020-09" db="EMBL/GenBank/DDBJ databases">
        <authorList>
            <person name="Sun Q."/>
            <person name="Ohkuma M."/>
        </authorList>
    </citation>
    <scope>NUCLEOTIDE SEQUENCE</scope>
    <source>
        <strain evidence="6">JCM 30078</strain>
    </source>
</reference>
<dbReference type="PANTHER" id="PTHR42910">
    <property type="entry name" value="TRANSPORTER SCO4007-RELATED"/>
    <property type="match status" value="1"/>
</dbReference>
<feature type="transmembrane region" description="Helical" evidence="4">
    <location>
        <begin position="219"/>
        <end position="239"/>
    </location>
</feature>
<reference evidence="6" key="1">
    <citation type="journal article" date="2014" name="Int. J. Syst. Evol. Microbiol.">
        <title>Complete genome sequence of Corynebacterium casei LMG S-19264T (=DSM 44701T), isolated from a smear-ripened cheese.</title>
        <authorList>
            <consortium name="US DOE Joint Genome Institute (JGI-PGF)"/>
            <person name="Walter F."/>
            <person name="Albersmeier A."/>
            <person name="Kalinowski J."/>
            <person name="Ruckert C."/>
        </authorList>
    </citation>
    <scope>NUCLEOTIDE SEQUENCE</scope>
    <source>
        <strain evidence="6">JCM 30078</strain>
    </source>
</reference>
<keyword evidence="3 4" id="KW-0472">Membrane</keyword>
<keyword evidence="7" id="KW-1185">Reference proteome</keyword>
<feature type="transmembrane region" description="Helical" evidence="4">
    <location>
        <begin position="340"/>
        <end position="360"/>
    </location>
</feature>
<evidence type="ECO:0000259" key="5">
    <source>
        <dbReference type="PROSITE" id="PS50850"/>
    </source>
</evidence>
<keyword evidence="2 4" id="KW-1133">Transmembrane helix</keyword>